<evidence type="ECO:0000256" key="7">
    <source>
        <dbReference type="ARBA" id="ARBA00034754"/>
    </source>
</evidence>
<keyword evidence="5" id="KW-0235">DNA replication</keyword>
<dbReference type="GO" id="GO:0006261">
    <property type="term" value="P:DNA-templated DNA replication"/>
    <property type="evidence" value="ECO:0007669"/>
    <property type="project" value="TreeGrafter"/>
</dbReference>
<dbReference type="CDD" id="cd18138">
    <property type="entry name" value="HLD_clamp_pol_III_delta"/>
    <property type="match status" value="1"/>
</dbReference>
<organism evidence="12 13">
    <name type="scientific">Methylocucumis oryzae</name>
    <dbReference type="NCBI Taxonomy" id="1632867"/>
    <lineage>
        <taxon>Bacteria</taxon>
        <taxon>Pseudomonadati</taxon>
        <taxon>Pseudomonadota</taxon>
        <taxon>Gammaproteobacteria</taxon>
        <taxon>Methylococcales</taxon>
        <taxon>Methylococcaceae</taxon>
        <taxon>Methylocucumis</taxon>
    </lineage>
</organism>
<dbReference type="InterPro" id="IPR008921">
    <property type="entry name" value="DNA_pol3_clamp-load_cplx_C"/>
</dbReference>
<dbReference type="InterPro" id="IPR010372">
    <property type="entry name" value="DNA_pol3_delta_N"/>
</dbReference>
<dbReference type="Proteomes" id="UP000033684">
    <property type="component" value="Unassembled WGS sequence"/>
</dbReference>
<evidence type="ECO:0000256" key="2">
    <source>
        <dbReference type="ARBA" id="ARBA00017703"/>
    </source>
</evidence>
<comment type="caution">
    <text evidence="12">The sequence shown here is derived from an EMBL/GenBank/DDBJ whole genome shotgun (WGS) entry which is preliminary data.</text>
</comment>
<dbReference type="NCBIfam" id="TIGR01128">
    <property type="entry name" value="holA"/>
    <property type="match status" value="1"/>
</dbReference>
<evidence type="ECO:0000256" key="3">
    <source>
        <dbReference type="ARBA" id="ARBA00022679"/>
    </source>
</evidence>
<dbReference type="EMBL" id="LAJX01000073">
    <property type="protein sequence ID" value="KJV06942.1"/>
    <property type="molecule type" value="Genomic_DNA"/>
</dbReference>
<proteinExistence type="inferred from homology"/>
<evidence type="ECO:0000313" key="12">
    <source>
        <dbReference type="EMBL" id="KJV06942.1"/>
    </source>
</evidence>
<feature type="domain" description="DNA polymerase III delta N-terminal" evidence="10">
    <location>
        <begin position="20"/>
        <end position="126"/>
    </location>
</feature>
<dbReference type="Gene3D" id="3.40.50.300">
    <property type="entry name" value="P-loop containing nucleotide triphosphate hydrolases"/>
    <property type="match status" value="1"/>
</dbReference>
<dbReference type="RefSeq" id="WP_045778819.1">
    <property type="nucleotide sequence ID" value="NZ_LAJX01000073.1"/>
</dbReference>
<accession>A0A0F3IJU4</accession>
<dbReference type="EC" id="2.7.7.7" evidence="1 9"/>
<name>A0A0F3IJU4_9GAMM</name>
<evidence type="ECO:0000259" key="11">
    <source>
        <dbReference type="Pfam" id="PF14840"/>
    </source>
</evidence>
<dbReference type="PANTHER" id="PTHR34388:SF1">
    <property type="entry name" value="DNA POLYMERASE III SUBUNIT DELTA"/>
    <property type="match status" value="1"/>
</dbReference>
<dbReference type="OrthoDB" id="9770982at2"/>
<dbReference type="Gene3D" id="1.10.8.60">
    <property type="match status" value="1"/>
</dbReference>
<keyword evidence="3" id="KW-0808">Transferase</keyword>
<dbReference type="AlphaFoldDB" id="A0A0F3IJU4"/>
<dbReference type="SUPFAM" id="SSF52540">
    <property type="entry name" value="P-loop containing nucleoside triphosphate hydrolases"/>
    <property type="match status" value="1"/>
</dbReference>
<comment type="similarity">
    <text evidence="7">Belongs to the DNA polymerase HolA subunit family.</text>
</comment>
<evidence type="ECO:0000259" key="10">
    <source>
        <dbReference type="Pfam" id="PF06144"/>
    </source>
</evidence>
<dbReference type="GO" id="GO:0003677">
    <property type="term" value="F:DNA binding"/>
    <property type="evidence" value="ECO:0007669"/>
    <property type="project" value="InterPro"/>
</dbReference>
<dbReference type="GO" id="GO:0009360">
    <property type="term" value="C:DNA polymerase III complex"/>
    <property type="evidence" value="ECO:0007669"/>
    <property type="project" value="UniProtKB-UniRule"/>
</dbReference>
<gene>
    <name evidence="12" type="ORF">VZ94_07985</name>
</gene>
<sequence length="350" mass="38285">MLIKPEQLGSALKRGLAPIYWLTGDEPLQLNEAADAIRSAASNAGFQERELVTTDANDFSWSAVQTSLSEYSLFSDKKILDIRLAAAQLDAQGAALITKYCQKPSSETVLLITSGKLAKDATKSAWYQAVESIGVIVSVWPIENKSLKPWLKQRLSERGLTLDDQGLDILAMRVEGNLLAAAQEIDKLYGYYGAGTINATQVDEAVGNNAKFDVYKLIDTVLSANLAKVFRILAALKAEGIAAAIVLWALTREARLLAKLKNALTLGQSLDSAYKQLYVWDNRKALLNQALNRLTPRDLSRIIAYSAKADRQIKGQELGDAWDTLLTLCLLLCSAPVLLEPDSYKSATHL</sequence>
<evidence type="ECO:0000256" key="8">
    <source>
        <dbReference type="ARBA" id="ARBA00049244"/>
    </source>
</evidence>
<dbReference type="InterPro" id="IPR005790">
    <property type="entry name" value="DNA_polIII_delta"/>
</dbReference>
<evidence type="ECO:0000256" key="4">
    <source>
        <dbReference type="ARBA" id="ARBA00022695"/>
    </source>
</evidence>
<dbReference type="Pfam" id="PF14840">
    <property type="entry name" value="DNA_pol3_delt_C"/>
    <property type="match status" value="1"/>
</dbReference>
<evidence type="ECO:0000256" key="9">
    <source>
        <dbReference type="NCBIfam" id="TIGR01128"/>
    </source>
</evidence>
<evidence type="ECO:0000256" key="5">
    <source>
        <dbReference type="ARBA" id="ARBA00022705"/>
    </source>
</evidence>
<evidence type="ECO:0000256" key="1">
    <source>
        <dbReference type="ARBA" id="ARBA00012417"/>
    </source>
</evidence>
<dbReference type="Pfam" id="PF06144">
    <property type="entry name" value="DNA_pol3_delta"/>
    <property type="match status" value="1"/>
</dbReference>
<dbReference type="InterPro" id="IPR032780">
    <property type="entry name" value="DNA_pol3_delt_C"/>
</dbReference>
<reference evidence="13" key="1">
    <citation type="submission" date="2015-03" db="EMBL/GenBank/DDBJ databases">
        <title>Draft genome sequence of a novel methanotroph (Sn10-6) isolated from flooded ricefield rhizosphere in India.</title>
        <authorList>
            <person name="Pandit P.S."/>
            <person name="Pore S.D."/>
            <person name="Arora P."/>
            <person name="Kapse N.G."/>
            <person name="Dhakephalkar P.K."/>
            <person name="Rahalkar M.C."/>
        </authorList>
    </citation>
    <scope>NUCLEOTIDE SEQUENCE [LARGE SCALE GENOMIC DNA]</scope>
    <source>
        <strain evidence="13">Sn10-6</strain>
    </source>
</reference>
<dbReference type="PANTHER" id="PTHR34388">
    <property type="entry name" value="DNA POLYMERASE III SUBUNIT DELTA"/>
    <property type="match status" value="1"/>
</dbReference>
<dbReference type="SUPFAM" id="SSF48019">
    <property type="entry name" value="post-AAA+ oligomerization domain-like"/>
    <property type="match status" value="1"/>
</dbReference>
<dbReference type="PATRIC" id="fig|1632867.3.peg.5237"/>
<feature type="domain" description="DNA polymerase III subunit delta C-terminal" evidence="11">
    <location>
        <begin position="216"/>
        <end position="336"/>
    </location>
</feature>
<dbReference type="Gene3D" id="1.20.272.10">
    <property type="match status" value="1"/>
</dbReference>
<dbReference type="GO" id="GO:0003887">
    <property type="term" value="F:DNA-directed DNA polymerase activity"/>
    <property type="evidence" value="ECO:0007669"/>
    <property type="project" value="UniProtKB-UniRule"/>
</dbReference>
<reference evidence="12 13" key="2">
    <citation type="journal article" date="2016" name="Microb. Ecol.">
        <title>Genome Characteristics of a Novel Type I Methanotroph (Sn10-6) Isolated from a Flooded Indian Rice Field.</title>
        <authorList>
            <person name="Rahalkar M.C."/>
            <person name="Pandit P.S."/>
            <person name="Dhakephalkar P.K."/>
            <person name="Pore S."/>
            <person name="Arora P."/>
            <person name="Kapse N."/>
        </authorList>
    </citation>
    <scope>NUCLEOTIDE SEQUENCE [LARGE SCALE GENOMIC DNA]</scope>
    <source>
        <strain evidence="12 13">Sn10-6</strain>
    </source>
</reference>
<keyword evidence="4" id="KW-0548">Nucleotidyltransferase</keyword>
<keyword evidence="13" id="KW-1185">Reference proteome</keyword>
<evidence type="ECO:0000313" key="13">
    <source>
        <dbReference type="Proteomes" id="UP000033684"/>
    </source>
</evidence>
<keyword evidence="6" id="KW-0239">DNA-directed DNA polymerase</keyword>
<dbReference type="InterPro" id="IPR027417">
    <property type="entry name" value="P-loop_NTPase"/>
</dbReference>
<protein>
    <recommendedName>
        <fullName evidence="2 9">DNA polymerase III subunit delta</fullName>
        <ecNumber evidence="1 9">2.7.7.7</ecNumber>
    </recommendedName>
</protein>
<evidence type="ECO:0000256" key="6">
    <source>
        <dbReference type="ARBA" id="ARBA00022932"/>
    </source>
</evidence>
<comment type="catalytic activity">
    <reaction evidence="8">
        <text>DNA(n) + a 2'-deoxyribonucleoside 5'-triphosphate = DNA(n+1) + diphosphate</text>
        <dbReference type="Rhea" id="RHEA:22508"/>
        <dbReference type="Rhea" id="RHEA-COMP:17339"/>
        <dbReference type="Rhea" id="RHEA-COMP:17340"/>
        <dbReference type="ChEBI" id="CHEBI:33019"/>
        <dbReference type="ChEBI" id="CHEBI:61560"/>
        <dbReference type="ChEBI" id="CHEBI:173112"/>
        <dbReference type="EC" id="2.7.7.7"/>
    </reaction>
</comment>